<sequence length="146" mass="15962">MTTPPASFPPETPAFDSAPTLDDLERLAHEAFAEIPEALRRHVVDVVFRIDDFAPADVLGDLGLDNPFDLMGLYHGVPLGEKSVMASAADVDIIFLYRRAILDYWCESGESLPHIIRHVLIHEIGHHFGFSDAAMAALEGGVPEDA</sequence>
<dbReference type="AlphaFoldDB" id="A0A4V2UP69"/>
<dbReference type="Gene3D" id="3.30.2010.20">
    <property type="match status" value="1"/>
</dbReference>
<keyword evidence="1" id="KW-0645">Protease</keyword>
<keyword evidence="2" id="KW-1185">Reference proteome</keyword>
<gene>
    <name evidence="1" type="ORF">EDD55_101100</name>
</gene>
<dbReference type="InterPro" id="IPR010428">
    <property type="entry name" value="Zincin_1"/>
</dbReference>
<comment type="caution">
    <text evidence="1">The sequence shown here is derived from an EMBL/GenBank/DDBJ whole genome shotgun (WGS) entry which is preliminary data.</text>
</comment>
<accession>A0A4V2UP69</accession>
<organism evidence="1 2">
    <name type="scientific">Varunaivibrio sulfuroxidans</name>
    <dbReference type="NCBI Taxonomy" id="1773489"/>
    <lineage>
        <taxon>Bacteria</taxon>
        <taxon>Pseudomonadati</taxon>
        <taxon>Pseudomonadota</taxon>
        <taxon>Alphaproteobacteria</taxon>
        <taxon>Rhodospirillales</taxon>
        <taxon>Magnetovibrionaceae</taxon>
        <taxon>Varunaivibrio</taxon>
    </lineage>
</organism>
<dbReference type="OrthoDB" id="9806895at2"/>
<dbReference type="Pfam" id="PF06262">
    <property type="entry name" value="Zincin_1"/>
    <property type="match status" value="1"/>
</dbReference>
<protein>
    <submittedName>
        <fullName evidence="1">Putative Zn-dependent protease with MMP-like domain</fullName>
    </submittedName>
</protein>
<dbReference type="CDD" id="cd12952">
    <property type="entry name" value="MMP_ACEL2062"/>
    <property type="match status" value="1"/>
</dbReference>
<keyword evidence="1" id="KW-0378">Hydrolase</keyword>
<dbReference type="Proteomes" id="UP000295304">
    <property type="component" value="Unassembled WGS sequence"/>
</dbReference>
<dbReference type="InterPro" id="IPR038555">
    <property type="entry name" value="Zincin_1_sf"/>
</dbReference>
<dbReference type="GO" id="GO:0008233">
    <property type="term" value="F:peptidase activity"/>
    <property type="evidence" value="ECO:0007669"/>
    <property type="project" value="UniProtKB-KW"/>
</dbReference>
<evidence type="ECO:0000313" key="2">
    <source>
        <dbReference type="Proteomes" id="UP000295304"/>
    </source>
</evidence>
<name>A0A4V2UP69_9PROT</name>
<dbReference type="GO" id="GO:0006508">
    <property type="term" value="P:proteolysis"/>
    <property type="evidence" value="ECO:0007669"/>
    <property type="project" value="UniProtKB-KW"/>
</dbReference>
<proteinExistence type="predicted"/>
<dbReference type="RefSeq" id="WP_132937527.1">
    <property type="nucleotide sequence ID" value="NZ_CP119676.1"/>
</dbReference>
<dbReference type="EMBL" id="SLZW01000001">
    <property type="protein sequence ID" value="TCS64771.1"/>
    <property type="molecule type" value="Genomic_DNA"/>
</dbReference>
<evidence type="ECO:0000313" key="1">
    <source>
        <dbReference type="EMBL" id="TCS64771.1"/>
    </source>
</evidence>
<dbReference type="SUPFAM" id="SSF55486">
    <property type="entry name" value="Metalloproteases ('zincins'), catalytic domain"/>
    <property type="match status" value="1"/>
</dbReference>
<reference evidence="1 2" key="1">
    <citation type="submission" date="2019-03" db="EMBL/GenBank/DDBJ databases">
        <title>Genomic Encyclopedia of Type Strains, Phase IV (KMG-IV): sequencing the most valuable type-strain genomes for metagenomic binning, comparative biology and taxonomic classification.</title>
        <authorList>
            <person name="Goeker M."/>
        </authorList>
    </citation>
    <scope>NUCLEOTIDE SEQUENCE [LARGE SCALE GENOMIC DNA]</scope>
    <source>
        <strain evidence="1 2">DSM 101688</strain>
    </source>
</reference>